<reference evidence="2 3" key="1">
    <citation type="journal article" date="2012" name="BMC Genomics">
        <title>Comparative genomics of the white-rot fungi, Phanerochaete carnosa and P. chrysosporium, to elucidate the genetic basis of the distinct wood types they colonize.</title>
        <authorList>
            <person name="Suzuki H."/>
            <person name="MacDonald J."/>
            <person name="Syed K."/>
            <person name="Salamov A."/>
            <person name="Hori C."/>
            <person name="Aerts A."/>
            <person name="Henrissat B."/>
            <person name="Wiebenga A."/>
            <person name="vanKuyk P.A."/>
            <person name="Barry K."/>
            <person name="Lindquist E."/>
            <person name="LaButti K."/>
            <person name="Lapidus A."/>
            <person name="Lucas S."/>
            <person name="Coutinho P."/>
            <person name="Gong Y."/>
            <person name="Samejima M."/>
            <person name="Mahadevan R."/>
            <person name="Abou-Zaid M."/>
            <person name="de Vries R.P."/>
            <person name="Igarashi K."/>
            <person name="Yadav J.S."/>
            <person name="Grigoriev I.V."/>
            <person name="Master E.R."/>
        </authorList>
    </citation>
    <scope>NUCLEOTIDE SEQUENCE [LARGE SCALE GENOMIC DNA]</scope>
    <source>
        <strain evidence="2 3">HHB-10118-sp</strain>
    </source>
</reference>
<dbReference type="InParanoid" id="K5V191"/>
<sequence>MSAYPDEATLVPRHAAPTPALKAAKAKGRGRPKGPKRPPSKGTQTKPGDQENTNPLSTECIQACARRYHQIEREGPTPPGCPDDWYWHDNCHTRRRRQPTLEGGKLSGDDIWCKPGYNVQCRLALLGEPCFCFASDEVAVFDMD</sequence>
<feature type="region of interest" description="Disordered" evidence="1">
    <location>
        <begin position="1"/>
        <end position="56"/>
    </location>
</feature>
<evidence type="ECO:0000256" key="1">
    <source>
        <dbReference type="SAM" id="MobiDB-lite"/>
    </source>
</evidence>
<dbReference type="RefSeq" id="XP_007394111.1">
    <property type="nucleotide sequence ID" value="XM_007394049.1"/>
</dbReference>
<dbReference type="KEGG" id="pco:PHACADRAFT_207540"/>
<dbReference type="GeneID" id="18912625"/>
<feature type="compositionally biased region" description="Polar residues" evidence="1">
    <location>
        <begin position="43"/>
        <end position="56"/>
    </location>
</feature>
<keyword evidence="3" id="KW-1185">Reference proteome</keyword>
<organism evidence="2 3">
    <name type="scientific">Phanerochaete carnosa (strain HHB-10118-sp)</name>
    <name type="common">White-rot fungus</name>
    <name type="synonym">Peniophora carnosa</name>
    <dbReference type="NCBI Taxonomy" id="650164"/>
    <lineage>
        <taxon>Eukaryota</taxon>
        <taxon>Fungi</taxon>
        <taxon>Dikarya</taxon>
        <taxon>Basidiomycota</taxon>
        <taxon>Agaricomycotina</taxon>
        <taxon>Agaricomycetes</taxon>
        <taxon>Polyporales</taxon>
        <taxon>Phanerochaetaceae</taxon>
        <taxon>Phanerochaete</taxon>
    </lineage>
</organism>
<dbReference type="OrthoDB" id="10469960at2759"/>
<dbReference type="AlphaFoldDB" id="K5V191"/>
<evidence type="ECO:0000313" key="3">
    <source>
        <dbReference type="Proteomes" id="UP000008370"/>
    </source>
</evidence>
<dbReference type="Proteomes" id="UP000008370">
    <property type="component" value="Unassembled WGS sequence"/>
</dbReference>
<dbReference type="HOGENOM" id="CLU_1797151_0_0_1"/>
<accession>K5V191</accession>
<name>K5V191_PHACS</name>
<protein>
    <submittedName>
        <fullName evidence="2">Uncharacterized protein</fullName>
    </submittedName>
</protein>
<gene>
    <name evidence="2" type="ORF">PHACADRAFT_207540</name>
</gene>
<proteinExistence type="predicted"/>
<feature type="compositionally biased region" description="Basic residues" evidence="1">
    <location>
        <begin position="24"/>
        <end position="39"/>
    </location>
</feature>
<evidence type="ECO:0000313" key="2">
    <source>
        <dbReference type="EMBL" id="EKM56256.1"/>
    </source>
</evidence>
<dbReference type="EMBL" id="JH930471">
    <property type="protein sequence ID" value="EKM56256.1"/>
    <property type="molecule type" value="Genomic_DNA"/>
</dbReference>